<dbReference type="InterPro" id="IPR036097">
    <property type="entry name" value="HisK_dim/P_sf"/>
</dbReference>
<feature type="domain" description="Histidine kinase" evidence="14">
    <location>
        <begin position="191"/>
        <end position="407"/>
    </location>
</feature>
<evidence type="ECO:0000256" key="5">
    <source>
        <dbReference type="ARBA" id="ARBA00022679"/>
    </source>
</evidence>
<dbReference type="CDD" id="cd00082">
    <property type="entry name" value="HisKA"/>
    <property type="match status" value="1"/>
</dbReference>
<dbReference type="GO" id="GO:0000156">
    <property type="term" value="F:phosphorelay response regulator activity"/>
    <property type="evidence" value="ECO:0007669"/>
    <property type="project" value="TreeGrafter"/>
</dbReference>
<evidence type="ECO:0000259" key="14">
    <source>
        <dbReference type="PROSITE" id="PS50109"/>
    </source>
</evidence>
<dbReference type="Gene3D" id="3.30.565.10">
    <property type="entry name" value="Histidine kinase-like ATPase, C-terminal domain"/>
    <property type="match status" value="1"/>
</dbReference>
<dbReference type="PROSITE" id="PS50112">
    <property type="entry name" value="PAS"/>
    <property type="match status" value="1"/>
</dbReference>
<keyword evidence="11" id="KW-0902">Two-component regulatory system</keyword>
<keyword evidence="6" id="KW-0812">Transmembrane</keyword>
<dbReference type="PROSITE" id="PS50109">
    <property type="entry name" value="HIS_KIN"/>
    <property type="match status" value="1"/>
</dbReference>
<keyword evidence="7" id="KW-0547">Nucleotide-binding</keyword>
<dbReference type="GO" id="GO:0005524">
    <property type="term" value="F:ATP binding"/>
    <property type="evidence" value="ECO:0007669"/>
    <property type="project" value="UniProtKB-KW"/>
</dbReference>
<dbReference type="Pfam" id="PF00512">
    <property type="entry name" value="HisKA"/>
    <property type="match status" value="1"/>
</dbReference>
<dbReference type="SMART" id="SM00091">
    <property type="entry name" value="PAS"/>
    <property type="match status" value="1"/>
</dbReference>
<dbReference type="GO" id="GO:0000155">
    <property type="term" value="F:phosphorelay sensor kinase activity"/>
    <property type="evidence" value="ECO:0007669"/>
    <property type="project" value="InterPro"/>
</dbReference>
<feature type="coiled-coil region" evidence="13">
    <location>
        <begin position="122"/>
        <end position="184"/>
    </location>
</feature>
<evidence type="ECO:0000256" key="1">
    <source>
        <dbReference type="ARBA" id="ARBA00000085"/>
    </source>
</evidence>
<evidence type="ECO:0000256" key="10">
    <source>
        <dbReference type="ARBA" id="ARBA00022989"/>
    </source>
</evidence>
<dbReference type="InterPro" id="IPR050351">
    <property type="entry name" value="BphY/WalK/GraS-like"/>
</dbReference>
<keyword evidence="5" id="KW-0808">Transferase</keyword>
<accession>A0A846QT83</accession>
<evidence type="ECO:0000259" key="15">
    <source>
        <dbReference type="PROSITE" id="PS50112"/>
    </source>
</evidence>
<dbReference type="SUPFAM" id="SSF55874">
    <property type="entry name" value="ATPase domain of HSP90 chaperone/DNA topoisomerase II/histidine kinase"/>
    <property type="match status" value="1"/>
</dbReference>
<dbReference type="Pfam" id="PF02518">
    <property type="entry name" value="HATPase_c"/>
    <property type="match status" value="1"/>
</dbReference>
<dbReference type="InterPro" id="IPR005467">
    <property type="entry name" value="His_kinase_dom"/>
</dbReference>
<keyword evidence="17" id="KW-1185">Reference proteome</keyword>
<dbReference type="InterPro" id="IPR003594">
    <property type="entry name" value="HATPase_dom"/>
</dbReference>
<feature type="domain" description="PAS" evidence="15">
    <location>
        <begin position="7"/>
        <end position="81"/>
    </location>
</feature>
<evidence type="ECO:0000256" key="3">
    <source>
        <dbReference type="ARBA" id="ARBA00012438"/>
    </source>
</evidence>
<evidence type="ECO:0000256" key="9">
    <source>
        <dbReference type="ARBA" id="ARBA00022840"/>
    </source>
</evidence>
<dbReference type="GO" id="GO:0016020">
    <property type="term" value="C:membrane"/>
    <property type="evidence" value="ECO:0007669"/>
    <property type="project" value="UniProtKB-SubCell"/>
</dbReference>
<evidence type="ECO:0000256" key="4">
    <source>
        <dbReference type="ARBA" id="ARBA00022553"/>
    </source>
</evidence>
<evidence type="ECO:0000313" key="17">
    <source>
        <dbReference type="Proteomes" id="UP000590442"/>
    </source>
</evidence>
<keyword evidence="13" id="KW-0175">Coiled coil</keyword>
<dbReference type="PANTHER" id="PTHR42878:SF7">
    <property type="entry name" value="SENSOR HISTIDINE KINASE GLRK"/>
    <property type="match status" value="1"/>
</dbReference>
<evidence type="ECO:0000256" key="8">
    <source>
        <dbReference type="ARBA" id="ARBA00022777"/>
    </source>
</evidence>
<evidence type="ECO:0000256" key="11">
    <source>
        <dbReference type="ARBA" id="ARBA00023012"/>
    </source>
</evidence>
<evidence type="ECO:0000313" key="16">
    <source>
        <dbReference type="EMBL" id="NJB72176.1"/>
    </source>
</evidence>
<keyword evidence="8" id="KW-0418">Kinase</keyword>
<dbReference type="AlphaFoldDB" id="A0A846QT83"/>
<dbReference type="InterPro" id="IPR035965">
    <property type="entry name" value="PAS-like_dom_sf"/>
</dbReference>
<gene>
    <name evidence="16" type="ORF">GGR42_002667</name>
</gene>
<dbReference type="Gene3D" id="3.30.450.20">
    <property type="entry name" value="PAS domain"/>
    <property type="match status" value="1"/>
</dbReference>
<evidence type="ECO:0000256" key="6">
    <source>
        <dbReference type="ARBA" id="ARBA00022692"/>
    </source>
</evidence>
<proteinExistence type="predicted"/>
<dbReference type="NCBIfam" id="TIGR00229">
    <property type="entry name" value="sensory_box"/>
    <property type="match status" value="1"/>
</dbReference>
<reference evidence="16 17" key="1">
    <citation type="submission" date="2020-03" db="EMBL/GenBank/DDBJ databases">
        <title>Genomic Encyclopedia of Type Strains, Phase IV (KMG-IV): sequencing the most valuable type-strain genomes for metagenomic binning, comparative biology and taxonomic classification.</title>
        <authorList>
            <person name="Goeker M."/>
        </authorList>
    </citation>
    <scope>NUCLEOTIDE SEQUENCE [LARGE SCALE GENOMIC DNA]</scope>
    <source>
        <strain evidence="16 17">DSM 29762</strain>
    </source>
</reference>
<dbReference type="Proteomes" id="UP000590442">
    <property type="component" value="Unassembled WGS sequence"/>
</dbReference>
<keyword evidence="10" id="KW-1133">Transmembrane helix</keyword>
<keyword evidence="12" id="KW-0472">Membrane</keyword>
<keyword evidence="4" id="KW-0597">Phosphoprotein</keyword>
<organism evidence="16 17">
    <name type="scientific">Saonia flava</name>
    <dbReference type="NCBI Taxonomy" id="523696"/>
    <lineage>
        <taxon>Bacteria</taxon>
        <taxon>Pseudomonadati</taxon>
        <taxon>Bacteroidota</taxon>
        <taxon>Flavobacteriia</taxon>
        <taxon>Flavobacteriales</taxon>
        <taxon>Flavobacteriaceae</taxon>
        <taxon>Saonia</taxon>
    </lineage>
</organism>
<dbReference type="Pfam" id="PF13426">
    <property type="entry name" value="PAS_9"/>
    <property type="match status" value="1"/>
</dbReference>
<dbReference type="SUPFAM" id="SSF55785">
    <property type="entry name" value="PYP-like sensor domain (PAS domain)"/>
    <property type="match status" value="1"/>
</dbReference>
<sequence length="412" mass="47139">MKVFEKNSDIFNLLAEAISEGIIVVSEHQKIVASNGSANEMFGYQREELIGQPLNVLIPTKYHHGHGDHFQSFMQRSGKRQMGMGRDLFGVRKNGFEFPVEAGLNPFKLHGNLYVMALIIDITERKENEKQIRELNANLENKIKKRTEELQKTVNELTTEVKLRKEAEDKAKESLKREKELNELKTKFLSLVSHEFKTPLSGILTSITLLSKYTQTEQQEKRNKHIATIKNKVKYLDNILNDFLSVERLESGKVNYKITSFPLSKMINEVVYDSNMLLKTGQRILYPQNIDEIILEFDEKIFELILSNLVHNAIKYSPENTTIDIQVINKNNVLQIKVVDQGIGIPSQDQKFIFDRYFRAGNALLTQGTGIGLNTAKRHLEDLGGTLTFNSKENLGTEFIMHIPENIKTAQS</sequence>
<dbReference type="RefSeq" id="WP_167964935.1">
    <property type="nucleotide sequence ID" value="NZ_JAATJJ010000002.1"/>
</dbReference>
<comment type="subcellular location">
    <subcellularLocation>
        <location evidence="2">Membrane</location>
        <topology evidence="2">Multi-pass membrane protein</topology>
    </subcellularLocation>
</comment>
<comment type="catalytic activity">
    <reaction evidence="1">
        <text>ATP + protein L-histidine = ADP + protein N-phospho-L-histidine.</text>
        <dbReference type="EC" id="2.7.13.3"/>
    </reaction>
</comment>
<dbReference type="PRINTS" id="PR00344">
    <property type="entry name" value="BCTRLSENSOR"/>
</dbReference>
<comment type="caution">
    <text evidence="16">The sequence shown here is derived from an EMBL/GenBank/DDBJ whole genome shotgun (WGS) entry which is preliminary data.</text>
</comment>
<evidence type="ECO:0000256" key="7">
    <source>
        <dbReference type="ARBA" id="ARBA00022741"/>
    </source>
</evidence>
<dbReference type="SMART" id="SM00388">
    <property type="entry name" value="HisKA"/>
    <property type="match status" value="1"/>
</dbReference>
<dbReference type="EMBL" id="JAATJJ010000002">
    <property type="protein sequence ID" value="NJB72176.1"/>
    <property type="molecule type" value="Genomic_DNA"/>
</dbReference>
<dbReference type="SUPFAM" id="SSF47384">
    <property type="entry name" value="Homodimeric domain of signal transducing histidine kinase"/>
    <property type="match status" value="1"/>
</dbReference>
<dbReference type="EC" id="2.7.13.3" evidence="3"/>
<keyword evidence="9" id="KW-0067">ATP-binding</keyword>
<name>A0A846QT83_9FLAO</name>
<evidence type="ECO:0000256" key="13">
    <source>
        <dbReference type="SAM" id="Coils"/>
    </source>
</evidence>
<dbReference type="InterPro" id="IPR036890">
    <property type="entry name" value="HATPase_C_sf"/>
</dbReference>
<dbReference type="GO" id="GO:0030295">
    <property type="term" value="F:protein kinase activator activity"/>
    <property type="evidence" value="ECO:0007669"/>
    <property type="project" value="TreeGrafter"/>
</dbReference>
<dbReference type="InterPro" id="IPR000014">
    <property type="entry name" value="PAS"/>
</dbReference>
<dbReference type="InterPro" id="IPR004358">
    <property type="entry name" value="Sig_transdc_His_kin-like_C"/>
</dbReference>
<dbReference type="GO" id="GO:0007234">
    <property type="term" value="P:osmosensory signaling via phosphorelay pathway"/>
    <property type="evidence" value="ECO:0007669"/>
    <property type="project" value="TreeGrafter"/>
</dbReference>
<dbReference type="SMART" id="SM00387">
    <property type="entry name" value="HATPase_c"/>
    <property type="match status" value="1"/>
</dbReference>
<dbReference type="Gene3D" id="1.10.287.130">
    <property type="match status" value="1"/>
</dbReference>
<protein>
    <recommendedName>
        <fullName evidence="3">histidine kinase</fullName>
        <ecNumber evidence="3">2.7.13.3</ecNumber>
    </recommendedName>
</protein>
<dbReference type="PANTHER" id="PTHR42878">
    <property type="entry name" value="TWO-COMPONENT HISTIDINE KINASE"/>
    <property type="match status" value="1"/>
</dbReference>
<dbReference type="InterPro" id="IPR003661">
    <property type="entry name" value="HisK_dim/P_dom"/>
</dbReference>
<dbReference type="CDD" id="cd00075">
    <property type="entry name" value="HATPase"/>
    <property type="match status" value="1"/>
</dbReference>
<dbReference type="CDD" id="cd00130">
    <property type="entry name" value="PAS"/>
    <property type="match status" value="1"/>
</dbReference>
<evidence type="ECO:0000256" key="2">
    <source>
        <dbReference type="ARBA" id="ARBA00004141"/>
    </source>
</evidence>
<evidence type="ECO:0000256" key="12">
    <source>
        <dbReference type="ARBA" id="ARBA00023136"/>
    </source>
</evidence>